<dbReference type="InterPro" id="IPR002347">
    <property type="entry name" value="SDR_fam"/>
</dbReference>
<dbReference type="PANTHER" id="PTHR43490">
    <property type="entry name" value="(+)-NEOMENTHOL DEHYDROGENASE"/>
    <property type="match status" value="1"/>
</dbReference>
<evidence type="ECO:0008006" key="6">
    <source>
        <dbReference type="Google" id="ProtNLM"/>
    </source>
</evidence>
<organism evidence="4 5">
    <name type="scientific">Prymnesium parvum</name>
    <name type="common">Toxic golden alga</name>
    <dbReference type="NCBI Taxonomy" id="97485"/>
    <lineage>
        <taxon>Eukaryota</taxon>
        <taxon>Haptista</taxon>
        <taxon>Haptophyta</taxon>
        <taxon>Prymnesiophyceae</taxon>
        <taxon>Prymnesiales</taxon>
        <taxon>Prymnesiaceae</taxon>
        <taxon>Prymnesium</taxon>
    </lineage>
</organism>
<sequence length="266" mass="27617">MALCTQLAVEDGCMVYLGARSVTKGTAAIEQIVSANPAAAGKIELLPLDVCDESSVRAAAASLKSKLGDTSLYGLVNNAGIGGAHGPTAAEIMNTNWDGPRRVVAAFLPLLHPTEGRVVHVGSGAGPGFVASLTAAEKPLFCTCPPSEEALDEFARAKMAQAAFAASSMMTGAYGLSKALLSAWTMLTAKQHPSITWACCSPGFINTALTAGFGASKSPEEGTVSIRKCLFQPLAGNGWYYGSDGLRSPYHYMRNPGEPEYDGTPP</sequence>
<keyword evidence="5" id="KW-1185">Reference proteome</keyword>
<comment type="similarity">
    <text evidence="1">Belongs to the short-chain dehydrogenases/reductases (SDR) family.</text>
</comment>
<dbReference type="SUPFAM" id="SSF51735">
    <property type="entry name" value="NAD(P)-binding Rossmann-fold domains"/>
    <property type="match status" value="1"/>
</dbReference>
<evidence type="ECO:0000256" key="2">
    <source>
        <dbReference type="ARBA" id="ARBA00022857"/>
    </source>
</evidence>
<dbReference type="GO" id="GO:0016491">
    <property type="term" value="F:oxidoreductase activity"/>
    <property type="evidence" value="ECO:0007669"/>
    <property type="project" value="UniProtKB-KW"/>
</dbReference>
<evidence type="ECO:0000256" key="1">
    <source>
        <dbReference type="ARBA" id="ARBA00006484"/>
    </source>
</evidence>
<evidence type="ECO:0000256" key="3">
    <source>
        <dbReference type="ARBA" id="ARBA00023002"/>
    </source>
</evidence>
<dbReference type="Proteomes" id="UP001515480">
    <property type="component" value="Unassembled WGS sequence"/>
</dbReference>
<reference evidence="4 5" key="1">
    <citation type="journal article" date="2024" name="Science">
        <title>Giant polyketide synthase enzymes in the biosynthesis of giant marine polyether toxins.</title>
        <authorList>
            <person name="Fallon T.R."/>
            <person name="Shende V.V."/>
            <person name="Wierzbicki I.H."/>
            <person name="Pendleton A.L."/>
            <person name="Watervoot N.F."/>
            <person name="Auber R.P."/>
            <person name="Gonzalez D.J."/>
            <person name="Wisecaver J.H."/>
            <person name="Moore B.S."/>
        </authorList>
    </citation>
    <scope>NUCLEOTIDE SEQUENCE [LARGE SCALE GENOMIC DNA]</scope>
    <source>
        <strain evidence="4 5">12B1</strain>
    </source>
</reference>
<comment type="caution">
    <text evidence="4">The sequence shown here is derived from an EMBL/GenBank/DDBJ whole genome shotgun (WGS) entry which is preliminary data.</text>
</comment>
<protein>
    <recommendedName>
        <fullName evidence="6">Protochlorophyllide reductase</fullName>
    </recommendedName>
</protein>
<proteinExistence type="inferred from homology"/>
<gene>
    <name evidence="4" type="ORF">AB1Y20_013584</name>
</gene>
<evidence type="ECO:0000313" key="4">
    <source>
        <dbReference type="EMBL" id="KAL1499069.1"/>
    </source>
</evidence>
<dbReference type="PRINTS" id="PR00081">
    <property type="entry name" value="GDHRDH"/>
</dbReference>
<evidence type="ECO:0000313" key="5">
    <source>
        <dbReference type="Proteomes" id="UP001515480"/>
    </source>
</evidence>
<dbReference type="EMBL" id="JBGBPQ010000026">
    <property type="protein sequence ID" value="KAL1499069.1"/>
    <property type="molecule type" value="Genomic_DNA"/>
</dbReference>
<keyword evidence="3" id="KW-0560">Oxidoreductase</keyword>
<keyword evidence="2" id="KW-0521">NADP</keyword>
<dbReference type="Gene3D" id="3.40.50.720">
    <property type="entry name" value="NAD(P)-binding Rossmann-like Domain"/>
    <property type="match status" value="1"/>
</dbReference>
<dbReference type="GO" id="GO:0016020">
    <property type="term" value="C:membrane"/>
    <property type="evidence" value="ECO:0007669"/>
    <property type="project" value="TreeGrafter"/>
</dbReference>
<dbReference type="PANTHER" id="PTHR43490:SF99">
    <property type="entry name" value="SHORT-CHAIN DEHYDROGENASE_REDUCTASE"/>
    <property type="match status" value="1"/>
</dbReference>
<accession>A0AB34IG08</accession>
<dbReference type="InterPro" id="IPR036291">
    <property type="entry name" value="NAD(P)-bd_dom_sf"/>
</dbReference>
<dbReference type="Pfam" id="PF00106">
    <property type="entry name" value="adh_short"/>
    <property type="match status" value="1"/>
</dbReference>
<dbReference type="AlphaFoldDB" id="A0AB34IG08"/>
<name>A0AB34IG08_PRYPA</name>